<dbReference type="EMBL" id="PRKZ01000004">
    <property type="protein sequence ID" value="RAW49977.1"/>
    <property type="molecule type" value="Genomic_DNA"/>
</dbReference>
<dbReference type="InterPro" id="IPR017853">
    <property type="entry name" value="GH"/>
</dbReference>
<reference evidence="6 7" key="1">
    <citation type="submission" date="2018-02" db="EMBL/GenBank/DDBJ databases">
        <title>Complete genome sequencing of Faecalibacterium prausnitzii strains isolated from the human gut.</title>
        <authorList>
            <person name="Fitzgerald B.C."/>
            <person name="Shkoporov A.N."/>
            <person name="Ross P.R."/>
            <person name="Hill C."/>
        </authorList>
    </citation>
    <scope>NUCLEOTIDE SEQUENCE [LARGE SCALE GENOMIC DNA]</scope>
    <source>
        <strain evidence="6 7">APC942/8-14-2</strain>
    </source>
</reference>
<evidence type="ECO:0000256" key="3">
    <source>
        <dbReference type="PROSITE-ProRule" id="PRU00591"/>
    </source>
</evidence>
<feature type="compositionally biased region" description="Basic and acidic residues" evidence="4">
    <location>
        <begin position="71"/>
        <end position="84"/>
    </location>
</feature>
<evidence type="ECO:0000313" key="6">
    <source>
        <dbReference type="EMBL" id="RAW49977.1"/>
    </source>
</evidence>
<dbReference type="Gene3D" id="3.20.20.80">
    <property type="entry name" value="Glycosidases"/>
    <property type="match status" value="1"/>
</dbReference>
<dbReference type="PANTHER" id="PTHR34135:SF2">
    <property type="entry name" value="LYSOZYME"/>
    <property type="match status" value="1"/>
</dbReference>
<comment type="caution">
    <text evidence="6">The sequence shown here is derived from an EMBL/GenBank/DDBJ whole genome shotgun (WGS) entry which is preliminary data.</text>
</comment>
<evidence type="ECO:0000256" key="2">
    <source>
        <dbReference type="ARBA" id="ARBA00022737"/>
    </source>
</evidence>
<dbReference type="Pfam" id="PF01183">
    <property type="entry name" value="Glyco_hydro_25"/>
    <property type="match status" value="1"/>
</dbReference>
<sequence>MKQNTSNSAKKGARRGAGQAVAAMVMALAVAVGGVGTTALLAAQPVGLTVEPSTIQWEDDSTQTSTHQNQKKQEQKKPTVKAESEAATEQPAESKAESTAASVEEKAGSAAPSVSEAASSEAAPSEPAQEPAPADPMAGDGTGLEQENAFPVFQQETDELAAEDPLSPRVENTAMDGAADTAVSTAGVNSVEDALAEAQIKDENGTILLTPEEIRAALDAGTLDEDSIDAQCLADENGLLSWLWKWLFGKKEDDTPAPVYSGWRTVNGKTYYYDQNTNKPVTGIQSIDNKLYYFDADGVQQSAKFGIDVSKYQSNIDFEKAKKAGVEFVIIRIGYRGYGSGTLVLDPMFEQHFTNARNAGLKVGVYFFSQAVNENEAREEAQGCWYVLNSRKLDYPIYFDSEASGGSNGRADGLGVTDRTKCAIAFCEEVKALGYQPGVYASTLWFRNRLDLSQLSQYPIWNAHYNVASSPIPCQMWQGTCTARIPGYNGQIDVNISYMG</sequence>
<feature type="transmembrane region" description="Helical" evidence="5">
    <location>
        <begin position="21"/>
        <end position="43"/>
    </location>
</feature>
<dbReference type="InterPro" id="IPR002053">
    <property type="entry name" value="Glyco_hydro_25"/>
</dbReference>
<accession>A0A329TJP0</accession>
<keyword evidence="2" id="KW-0677">Repeat</keyword>
<dbReference type="SUPFAM" id="SSF69360">
    <property type="entry name" value="Cell wall binding repeat"/>
    <property type="match status" value="1"/>
</dbReference>
<dbReference type="Gene3D" id="2.10.270.10">
    <property type="entry name" value="Cholin Binding"/>
    <property type="match status" value="1"/>
</dbReference>
<feature type="compositionally biased region" description="Polar residues" evidence="4">
    <location>
        <begin position="54"/>
        <end position="68"/>
    </location>
</feature>
<evidence type="ECO:0000256" key="4">
    <source>
        <dbReference type="SAM" id="MobiDB-lite"/>
    </source>
</evidence>
<dbReference type="GO" id="GO:0003796">
    <property type="term" value="F:lysozyme activity"/>
    <property type="evidence" value="ECO:0007669"/>
    <property type="project" value="InterPro"/>
</dbReference>
<evidence type="ECO:0000256" key="5">
    <source>
        <dbReference type="SAM" id="Phobius"/>
    </source>
</evidence>
<name>A0A329TJP0_9FIRM</name>
<dbReference type="InterPro" id="IPR018337">
    <property type="entry name" value="Cell_wall/Cho-bd_repeat"/>
</dbReference>
<dbReference type="PANTHER" id="PTHR34135">
    <property type="entry name" value="LYSOZYME"/>
    <property type="match status" value="1"/>
</dbReference>
<dbReference type="GO" id="GO:0016998">
    <property type="term" value="P:cell wall macromolecule catabolic process"/>
    <property type="evidence" value="ECO:0007669"/>
    <property type="project" value="InterPro"/>
</dbReference>
<comment type="similarity">
    <text evidence="1">Belongs to the glycosyl hydrolase 25 family.</text>
</comment>
<dbReference type="Proteomes" id="UP000251634">
    <property type="component" value="Unassembled WGS sequence"/>
</dbReference>
<evidence type="ECO:0000256" key="1">
    <source>
        <dbReference type="ARBA" id="ARBA00010646"/>
    </source>
</evidence>
<dbReference type="GO" id="GO:0016052">
    <property type="term" value="P:carbohydrate catabolic process"/>
    <property type="evidence" value="ECO:0007669"/>
    <property type="project" value="TreeGrafter"/>
</dbReference>
<keyword evidence="5" id="KW-1133">Transmembrane helix</keyword>
<dbReference type="GO" id="GO:0009253">
    <property type="term" value="P:peptidoglycan catabolic process"/>
    <property type="evidence" value="ECO:0007669"/>
    <property type="project" value="InterPro"/>
</dbReference>
<keyword evidence="5" id="KW-0472">Membrane</keyword>
<dbReference type="CDD" id="cd06414">
    <property type="entry name" value="GH25_LytC-like"/>
    <property type="match status" value="1"/>
</dbReference>
<feature type="region of interest" description="Disordered" evidence="4">
    <location>
        <begin position="54"/>
        <end position="144"/>
    </location>
</feature>
<proteinExistence type="inferred from homology"/>
<organism evidence="6 7">
    <name type="scientific">Faecalibacterium prausnitzii</name>
    <dbReference type="NCBI Taxonomy" id="853"/>
    <lineage>
        <taxon>Bacteria</taxon>
        <taxon>Bacillati</taxon>
        <taxon>Bacillota</taxon>
        <taxon>Clostridia</taxon>
        <taxon>Eubacteriales</taxon>
        <taxon>Oscillospiraceae</taxon>
        <taxon>Faecalibacterium</taxon>
    </lineage>
</organism>
<protein>
    <submittedName>
        <fullName evidence="6">Lyzozyme M1 (1,4-beta-N-acetylmuramidase)</fullName>
    </submittedName>
</protein>
<keyword evidence="5" id="KW-0812">Transmembrane</keyword>
<dbReference type="RefSeq" id="WP_112115514.1">
    <property type="nucleotide sequence ID" value="NZ_PRKZ01000004.1"/>
</dbReference>
<feature type="compositionally biased region" description="Low complexity" evidence="4">
    <location>
        <begin position="108"/>
        <end position="138"/>
    </location>
</feature>
<dbReference type="PROSITE" id="PS51170">
    <property type="entry name" value="CW"/>
    <property type="match status" value="1"/>
</dbReference>
<evidence type="ECO:0000313" key="7">
    <source>
        <dbReference type="Proteomes" id="UP000251634"/>
    </source>
</evidence>
<dbReference type="SUPFAM" id="SSF51445">
    <property type="entry name" value="(Trans)glycosidases"/>
    <property type="match status" value="1"/>
</dbReference>
<feature type="repeat" description="Cell wall-binding" evidence="3">
    <location>
        <begin position="281"/>
        <end position="300"/>
    </location>
</feature>
<dbReference type="AlphaFoldDB" id="A0A329TJP0"/>
<gene>
    <name evidence="6" type="ORF">C4N25_07250</name>
</gene>
<dbReference type="PROSITE" id="PS51904">
    <property type="entry name" value="GLYCOSYL_HYDROL_F25_2"/>
    <property type="match status" value="1"/>
</dbReference>